<reference evidence="4 5" key="1">
    <citation type="submission" date="2020-07" db="EMBL/GenBank/DDBJ databases">
        <authorList>
            <person name="Sun Q."/>
        </authorList>
    </citation>
    <scope>NUCLEOTIDE SEQUENCE [LARGE SCALE GENOMIC DNA]</scope>
    <source>
        <strain evidence="4 5">CGMCC 1.13654</strain>
    </source>
</reference>
<dbReference type="Pfam" id="PF00583">
    <property type="entry name" value="Acetyltransf_1"/>
    <property type="match status" value="1"/>
</dbReference>
<gene>
    <name evidence="4" type="ORF">HZF05_16275</name>
</gene>
<dbReference type="Gene3D" id="3.40.630.30">
    <property type="match status" value="1"/>
</dbReference>
<dbReference type="InterPro" id="IPR050832">
    <property type="entry name" value="Bact_Acetyltransf"/>
</dbReference>
<evidence type="ECO:0000256" key="1">
    <source>
        <dbReference type="ARBA" id="ARBA00022679"/>
    </source>
</evidence>
<evidence type="ECO:0000313" key="5">
    <source>
        <dbReference type="Proteomes" id="UP000570166"/>
    </source>
</evidence>
<dbReference type="NCBIfam" id="NF002959">
    <property type="entry name" value="PRK03624.1"/>
    <property type="match status" value="1"/>
</dbReference>
<dbReference type="EMBL" id="JACEIB010000026">
    <property type="protein sequence ID" value="MBA2935642.1"/>
    <property type="molecule type" value="Genomic_DNA"/>
</dbReference>
<evidence type="ECO:0000259" key="3">
    <source>
        <dbReference type="PROSITE" id="PS51186"/>
    </source>
</evidence>
<name>A0A838L9Z2_9SPHN</name>
<keyword evidence="2 4" id="KW-0012">Acyltransferase</keyword>
<dbReference type="CDD" id="cd04301">
    <property type="entry name" value="NAT_SF"/>
    <property type="match status" value="1"/>
</dbReference>
<organism evidence="4 5">
    <name type="scientific">Sphingomonas chungangi</name>
    <dbReference type="NCBI Taxonomy" id="2683589"/>
    <lineage>
        <taxon>Bacteria</taxon>
        <taxon>Pseudomonadati</taxon>
        <taxon>Pseudomonadota</taxon>
        <taxon>Alphaproteobacteria</taxon>
        <taxon>Sphingomonadales</taxon>
        <taxon>Sphingomonadaceae</taxon>
        <taxon>Sphingomonas</taxon>
    </lineage>
</organism>
<protein>
    <submittedName>
        <fullName evidence="4">GNAT family acetyltransferase</fullName>
        <ecNumber evidence="4">2.3.1.-</ecNumber>
    </submittedName>
</protein>
<dbReference type="AlphaFoldDB" id="A0A838L9Z2"/>
<comment type="caution">
    <text evidence="4">The sequence shown here is derived from an EMBL/GenBank/DDBJ whole genome shotgun (WGS) entry which is preliminary data.</text>
</comment>
<feature type="domain" description="N-acetyltransferase" evidence="3">
    <location>
        <begin position="1"/>
        <end position="135"/>
    </location>
</feature>
<proteinExistence type="predicted"/>
<dbReference type="InterPro" id="IPR016181">
    <property type="entry name" value="Acyl_CoA_acyltransferase"/>
</dbReference>
<sequence>MIAHLHPDEAPAAIALWQAAGLVQLWNDPQADIAAALNCPTATILAAHDEAGALTGTVMAGYDGHRGWLYYVASDPARRGEGIGAALMKAAEDWLHAQGARVVRLMVRAENEHVAAFYDGLGYGRGDFLVFGKRL</sequence>
<dbReference type="GO" id="GO:0016747">
    <property type="term" value="F:acyltransferase activity, transferring groups other than amino-acyl groups"/>
    <property type="evidence" value="ECO:0007669"/>
    <property type="project" value="InterPro"/>
</dbReference>
<dbReference type="RefSeq" id="WP_160362854.1">
    <property type="nucleotide sequence ID" value="NZ_JACEIB010000026.1"/>
</dbReference>
<dbReference type="InterPro" id="IPR000182">
    <property type="entry name" value="GNAT_dom"/>
</dbReference>
<dbReference type="Proteomes" id="UP000570166">
    <property type="component" value="Unassembled WGS sequence"/>
</dbReference>
<evidence type="ECO:0000256" key="2">
    <source>
        <dbReference type="ARBA" id="ARBA00023315"/>
    </source>
</evidence>
<evidence type="ECO:0000313" key="4">
    <source>
        <dbReference type="EMBL" id="MBA2935642.1"/>
    </source>
</evidence>
<dbReference type="PANTHER" id="PTHR43877">
    <property type="entry name" value="AMINOALKYLPHOSPHONATE N-ACETYLTRANSFERASE-RELATED-RELATED"/>
    <property type="match status" value="1"/>
</dbReference>
<dbReference type="SUPFAM" id="SSF55729">
    <property type="entry name" value="Acyl-CoA N-acyltransferases (Nat)"/>
    <property type="match status" value="1"/>
</dbReference>
<dbReference type="PROSITE" id="PS51186">
    <property type="entry name" value="GNAT"/>
    <property type="match status" value="1"/>
</dbReference>
<accession>A0A838L9Z2</accession>
<keyword evidence="1 4" id="KW-0808">Transferase</keyword>
<keyword evidence="5" id="KW-1185">Reference proteome</keyword>
<dbReference type="EC" id="2.3.1.-" evidence="4"/>